<keyword evidence="1" id="KW-0539">Nucleus</keyword>
<evidence type="ECO:0000313" key="3">
    <source>
        <dbReference type="Proteomes" id="UP001397290"/>
    </source>
</evidence>
<proteinExistence type="predicted"/>
<evidence type="ECO:0000256" key="1">
    <source>
        <dbReference type="ARBA" id="ARBA00023242"/>
    </source>
</evidence>
<keyword evidence="3" id="KW-1185">Reference proteome</keyword>
<name>A0AAW0RM22_9HYPO</name>
<sequence length="487" mass="54270">MSGTGDTPRDYGHGVGALHGNHHRAQQHFEFVAVSGPSRGSQQKKRQIPKIVRTQVMRDYVQKRDGQIVNHDGKQVARHGVAKPSDLKGRFRLNASVRDTAQETNTEIGAMSLSQNSEIALPDNCRATVSTSPVTILGVSFDPFDAYELRLSPESMRLIHHYYYGCSMSLAAYNIGGSECLTCARTNPALFHSILYVVSLFYNLTENPKDKSGSLFHAIEAFRAINDQLEKGTFADTTIAAVALLATKESLDGDFEGSIAHMNGLQTMVERRGGIRHMQGQGKAAQWYVNTKLPHRLNSPSILIFPTERSDLCYSSMWGLPPRFLPWSTTTAYVERPPEHGRVLIDPRHAFGAGEPVISVINFLRHVSRTIHEKKDVDLRRLNLSQELYDVEYQLQAVKTDTASPTRPPEIMPLSVALHLYLYLVIRNIPIQTRLISALAKRVRAALETQATFWVWSNSSEFGEALVRGEDGAVASYLHGHGHGFRI</sequence>
<evidence type="ECO:0000313" key="2">
    <source>
        <dbReference type="EMBL" id="KAK8143264.1"/>
    </source>
</evidence>
<protein>
    <submittedName>
        <fullName evidence="2">Uncharacterized protein</fullName>
    </submittedName>
</protein>
<dbReference type="EMBL" id="JAAHCF010000534">
    <property type="protein sequence ID" value="KAK8143264.1"/>
    <property type="molecule type" value="Genomic_DNA"/>
</dbReference>
<gene>
    <name evidence="2" type="ORF">G3M48_007491</name>
</gene>
<dbReference type="PANTHER" id="PTHR37540:SF5">
    <property type="entry name" value="TRANSCRIPTION FACTOR DOMAIN-CONTAINING PROTEIN"/>
    <property type="match status" value="1"/>
</dbReference>
<dbReference type="Proteomes" id="UP001397290">
    <property type="component" value="Unassembled WGS sequence"/>
</dbReference>
<dbReference type="PANTHER" id="PTHR37540">
    <property type="entry name" value="TRANSCRIPTION FACTOR (ACR-2), PUTATIVE-RELATED-RELATED"/>
    <property type="match status" value="1"/>
</dbReference>
<dbReference type="Pfam" id="PF11951">
    <property type="entry name" value="Fungal_trans_2"/>
    <property type="match status" value="1"/>
</dbReference>
<dbReference type="InterPro" id="IPR021858">
    <property type="entry name" value="Fun_TF"/>
</dbReference>
<dbReference type="AlphaFoldDB" id="A0AAW0RM22"/>
<organism evidence="2 3">
    <name type="scientific">Beauveria asiatica</name>
    <dbReference type="NCBI Taxonomy" id="1069075"/>
    <lineage>
        <taxon>Eukaryota</taxon>
        <taxon>Fungi</taxon>
        <taxon>Dikarya</taxon>
        <taxon>Ascomycota</taxon>
        <taxon>Pezizomycotina</taxon>
        <taxon>Sordariomycetes</taxon>
        <taxon>Hypocreomycetidae</taxon>
        <taxon>Hypocreales</taxon>
        <taxon>Cordycipitaceae</taxon>
        <taxon>Beauveria</taxon>
    </lineage>
</organism>
<comment type="caution">
    <text evidence="2">The sequence shown here is derived from an EMBL/GenBank/DDBJ whole genome shotgun (WGS) entry which is preliminary data.</text>
</comment>
<accession>A0AAW0RM22</accession>
<reference evidence="2 3" key="1">
    <citation type="submission" date="2020-02" db="EMBL/GenBank/DDBJ databases">
        <title>Comparative genomics of the hypocrealean fungal genus Beauvera.</title>
        <authorList>
            <person name="Showalter D.N."/>
            <person name="Bushley K.E."/>
            <person name="Rehner S.A."/>
        </authorList>
    </citation>
    <scope>NUCLEOTIDE SEQUENCE [LARGE SCALE GENOMIC DNA]</scope>
    <source>
        <strain evidence="2 3">ARSEF4384</strain>
    </source>
</reference>